<evidence type="ECO:0000313" key="2">
    <source>
        <dbReference type="Proteomes" id="UP001596270"/>
    </source>
</evidence>
<evidence type="ECO:0008006" key="3">
    <source>
        <dbReference type="Google" id="ProtNLM"/>
    </source>
</evidence>
<evidence type="ECO:0000313" key="1">
    <source>
        <dbReference type="EMBL" id="MFC6281208.1"/>
    </source>
</evidence>
<gene>
    <name evidence="1" type="ORF">ACFQND_08205</name>
</gene>
<dbReference type="EMBL" id="JBHSRS010000017">
    <property type="protein sequence ID" value="MFC6281208.1"/>
    <property type="molecule type" value="Genomic_DNA"/>
</dbReference>
<sequence>MKSKDQEVFKIMRSVNQATANKVATGKATASKSRINLFDDPRWEDRFDVLIRLTQRTQLIKDLTGTDLRPQRIKAAIDKRLEEMGVEIQRPRGSGQTYTAKGFLYKMSDKYEAAYLLGLHFGANGPGSQAAFDTSLGNALDKRMETYLRYCSDMHERTEDASISFETYIVLIEGIKNHEVPIHTCKDCSTTYCWPVGSYVRHSCPVCAVHQLDVKAAKQKLDAMLNAKKINAAPVRSHLSGGKSGEPT</sequence>
<accession>A0ABW1TV90</accession>
<dbReference type="SUPFAM" id="SSF160930">
    <property type="entry name" value="FlhC-like"/>
    <property type="match status" value="1"/>
</dbReference>
<organism evidence="1 2">
    <name type="scientific">Polaromonas aquatica</name>
    <dbReference type="NCBI Taxonomy" id="332657"/>
    <lineage>
        <taxon>Bacteria</taxon>
        <taxon>Pseudomonadati</taxon>
        <taxon>Pseudomonadota</taxon>
        <taxon>Betaproteobacteria</taxon>
        <taxon>Burkholderiales</taxon>
        <taxon>Comamonadaceae</taxon>
        <taxon>Polaromonas</taxon>
    </lineage>
</organism>
<protein>
    <recommendedName>
        <fullName evidence="3">Flagellar transcriptional regulator FlhC</fullName>
    </recommendedName>
</protein>
<dbReference type="RefSeq" id="WP_377413016.1">
    <property type="nucleotide sequence ID" value="NZ_JBHSRS010000017.1"/>
</dbReference>
<reference evidence="2" key="1">
    <citation type="journal article" date="2019" name="Int. J. Syst. Evol. Microbiol.">
        <title>The Global Catalogue of Microorganisms (GCM) 10K type strain sequencing project: providing services to taxonomists for standard genome sequencing and annotation.</title>
        <authorList>
            <consortium name="The Broad Institute Genomics Platform"/>
            <consortium name="The Broad Institute Genome Sequencing Center for Infectious Disease"/>
            <person name="Wu L."/>
            <person name="Ma J."/>
        </authorList>
    </citation>
    <scope>NUCLEOTIDE SEQUENCE [LARGE SCALE GENOMIC DNA]</scope>
    <source>
        <strain evidence="2">CCUG 39402</strain>
    </source>
</reference>
<proteinExistence type="predicted"/>
<dbReference type="Proteomes" id="UP001596270">
    <property type="component" value="Unassembled WGS sequence"/>
</dbReference>
<name>A0ABW1TV90_9BURK</name>
<keyword evidence="2" id="KW-1185">Reference proteome</keyword>
<comment type="caution">
    <text evidence="1">The sequence shown here is derived from an EMBL/GenBank/DDBJ whole genome shotgun (WGS) entry which is preliminary data.</text>
</comment>